<name>A0ABS5SEJ3_9BACT</name>
<keyword evidence="1" id="KW-0732">Signal</keyword>
<feature type="signal peptide" evidence="1">
    <location>
        <begin position="1"/>
        <end position="24"/>
    </location>
</feature>
<evidence type="ECO:0000313" key="2">
    <source>
        <dbReference type="EMBL" id="MBT0653072.1"/>
    </source>
</evidence>
<reference evidence="2 3" key="1">
    <citation type="submission" date="2021-05" db="EMBL/GenBank/DDBJ databases">
        <title>The draft genome of Geobacter luticola JCM 17780.</title>
        <authorList>
            <person name="Xu Z."/>
            <person name="Masuda Y."/>
            <person name="Itoh H."/>
            <person name="Senoo K."/>
        </authorList>
    </citation>
    <scope>NUCLEOTIDE SEQUENCE [LARGE SCALE GENOMIC DNA]</scope>
    <source>
        <strain evidence="2 3">JCM 17780</strain>
    </source>
</reference>
<evidence type="ECO:0000256" key="1">
    <source>
        <dbReference type="SAM" id="SignalP"/>
    </source>
</evidence>
<sequence>MKTAIRTLCLIAVVTLLGAAAVMAEENGPAPAENLLSVAPVSCGDANAIRPFIVAAESNPCPGKVYCNNPNSTCGEYCCEWGYFYSTSCDCKCYKSSSDASAACSSYFRCN</sequence>
<dbReference type="EMBL" id="JAHCVK010000002">
    <property type="protein sequence ID" value="MBT0653072.1"/>
    <property type="molecule type" value="Genomic_DNA"/>
</dbReference>
<dbReference type="Proteomes" id="UP000756860">
    <property type="component" value="Unassembled WGS sequence"/>
</dbReference>
<protein>
    <submittedName>
        <fullName evidence="2">Uncharacterized protein</fullName>
    </submittedName>
</protein>
<evidence type="ECO:0000313" key="3">
    <source>
        <dbReference type="Proteomes" id="UP000756860"/>
    </source>
</evidence>
<organism evidence="2 3">
    <name type="scientific">Geomobilimonas luticola</name>
    <dbReference type="NCBI Taxonomy" id="1114878"/>
    <lineage>
        <taxon>Bacteria</taxon>
        <taxon>Pseudomonadati</taxon>
        <taxon>Thermodesulfobacteriota</taxon>
        <taxon>Desulfuromonadia</taxon>
        <taxon>Geobacterales</taxon>
        <taxon>Geobacteraceae</taxon>
        <taxon>Geomobilimonas</taxon>
    </lineage>
</organism>
<feature type="chain" id="PRO_5045560066" evidence="1">
    <location>
        <begin position="25"/>
        <end position="111"/>
    </location>
</feature>
<dbReference type="RefSeq" id="WP_214175054.1">
    <property type="nucleotide sequence ID" value="NZ_JAHCVK010000002.1"/>
</dbReference>
<proteinExistence type="predicted"/>
<comment type="caution">
    <text evidence="2">The sequence shown here is derived from an EMBL/GenBank/DDBJ whole genome shotgun (WGS) entry which is preliminary data.</text>
</comment>
<gene>
    <name evidence="2" type="ORF">KI810_08400</name>
</gene>
<accession>A0ABS5SEJ3</accession>
<keyword evidence="3" id="KW-1185">Reference proteome</keyword>